<dbReference type="RefSeq" id="WP_044394683.1">
    <property type="nucleotide sequence ID" value="NZ_JXYQ01000002.1"/>
</dbReference>
<protein>
    <recommendedName>
        <fullName evidence="3">TnsA endonuclease-like protein</fullName>
    </recommendedName>
</protein>
<gene>
    <name evidence="1" type="ORF">RP29_00330</name>
</gene>
<organism evidence="1 2">
    <name type="scientific">Acidovorax temperans</name>
    <dbReference type="NCBI Taxonomy" id="80878"/>
    <lineage>
        <taxon>Bacteria</taxon>
        <taxon>Pseudomonadati</taxon>
        <taxon>Pseudomonadota</taxon>
        <taxon>Betaproteobacteria</taxon>
        <taxon>Burkholderiales</taxon>
        <taxon>Comamonadaceae</taxon>
        <taxon>Acidovorax</taxon>
    </lineage>
</organism>
<dbReference type="AlphaFoldDB" id="A0A0D7KDU5"/>
<evidence type="ECO:0000313" key="2">
    <source>
        <dbReference type="Proteomes" id="UP000032566"/>
    </source>
</evidence>
<reference evidence="1 2" key="1">
    <citation type="submission" date="2014-12" db="EMBL/GenBank/DDBJ databases">
        <title>Isolation of bacteria from lake water.</title>
        <authorList>
            <person name="Sheng K.-Y."/>
            <person name="Chin P.-S."/>
            <person name="Chan K.-G."/>
            <person name="Tan G.S."/>
        </authorList>
    </citation>
    <scope>NUCLEOTIDE SEQUENCE [LARGE SCALE GENOMIC DNA]</scope>
    <source>
        <strain evidence="1 2">KY4</strain>
    </source>
</reference>
<dbReference type="EMBL" id="JXYQ01000002">
    <property type="protein sequence ID" value="KJA12350.1"/>
    <property type="molecule type" value="Genomic_DNA"/>
</dbReference>
<evidence type="ECO:0000313" key="1">
    <source>
        <dbReference type="EMBL" id="KJA12350.1"/>
    </source>
</evidence>
<evidence type="ECO:0008006" key="3">
    <source>
        <dbReference type="Google" id="ProtNLM"/>
    </source>
</evidence>
<accession>A0A0D7KDU5</accession>
<comment type="caution">
    <text evidence="1">The sequence shown here is derived from an EMBL/GenBank/DDBJ whole genome shotgun (WGS) entry which is preliminary data.</text>
</comment>
<proteinExistence type="predicted"/>
<dbReference type="Proteomes" id="UP000032566">
    <property type="component" value="Unassembled WGS sequence"/>
</dbReference>
<keyword evidence="2" id="KW-1185">Reference proteome</keyword>
<sequence length="245" mass="27757">MQYEVQAGLHMTTYRGESRNIDNSRLLGLRTGRVYVTPLRQLVSWEGYGERALLILNERRRGLRAVVAQPGPKRYVRVGGKLVRYTADYELTFHDPLGGPHSDGPVIQEVWEAKSERALSEERWQEKQAAIEAQVSAEGKRFRVLNSTTACYSMELRTAEVLRLYRTVPVALEVEQWLTEAVSQELTTIGELAEAAEHEGLGRQHIYAALYVGILNVDESKRLNDTSLVTKGLGRIWPDTFSSQR</sequence>
<name>A0A0D7KDU5_9BURK</name>
<dbReference type="PATRIC" id="fig|80878.5.peg.845"/>